<accession>A0ABW9AC89</accession>
<evidence type="ECO:0000313" key="2">
    <source>
        <dbReference type="Proteomes" id="UP001629246"/>
    </source>
</evidence>
<gene>
    <name evidence="1" type="ORF">PQR62_19785</name>
</gene>
<dbReference type="InterPro" id="IPR021333">
    <property type="entry name" value="DUF2946"/>
</dbReference>
<reference evidence="1 2" key="1">
    <citation type="journal article" date="2024" name="Chem. Sci.">
        <title>Discovery of megapolipeptins by genome mining of a Burkholderiales bacteria collection.</title>
        <authorList>
            <person name="Paulo B.S."/>
            <person name="Recchia M.J.J."/>
            <person name="Lee S."/>
            <person name="Fergusson C.H."/>
            <person name="Romanowski S.B."/>
            <person name="Hernandez A."/>
            <person name="Krull N."/>
            <person name="Liu D.Y."/>
            <person name="Cavanagh H."/>
            <person name="Bos A."/>
            <person name="Gray C.A."/>
            <person name="Murphy B.T."/>
            <person name="Linington R.G."/>
            <person name="Eustaquio A.S."/>
        </authorList>
    </citation>
    <scope>NUCLEOTIDE SEQUENCE [LARGE SCALE GENOMIC DNA]</scope>
    <source>
        <strain evidence="1 2">RL21-008-BIB-A</strain>
    </source>
</reference>
<name>A0ABW9AC89_9BURK</name>
<sequence>MRFRLPPQLGKPNPPKKRRAALRLAFCGWSLAALLLQSLWMPFAMAASDSRGGETVMAICSTHGNGQSGQPGSSSTATHMNCLLCCGHQVFNGVADSDIAPTASASSYLLPQRIVFNHVQALHTVSRLARAPPALV</sequence>
<dbReference type="EMBL" id="JAQQFM010000009">
    <property type="protein sequence ID" value="MFL9926526.1"/>
    <property type="molecule type" value="Genomic_DNA"/>
</dbReference>
<comment type="caution">
    <text evidence="1">The sequence shown here is derived from an EMBL/GenBank/DDBJ whole genome shotgun (WGS) entry which is preliminary data.</text>
</comment>
<keyword evidence="2" id="KW-1185">Reference proteome</keyword>
<proteinExistence type="predicted"/>
<dbReference type="Pfam" id="PF11162">
    <property type="entry name" value="DUF2946"/>
    <property type="match status" value="1"/>
</dbReference>
<evidence type="ECO:0000313" key="1">
    <source>
        <dbReference type="EMBL" id="MFL9926526.1"/>
    </source>
</evidence>
<protein>
    <submittedName>
        <fullName evidence="1">DUF2946 family protein</fullName>
    </submittedName>
</protein>
<dbReference type="RefSeq" id="WP_408159744.1">
    <property type="nucleotide sequence ID" value="NZ_JAQQFM010000009.1"/>
</dbReference>
<dbReference type="Proteomes" id="UP001629246">
    <property type="component" value="Unassembled WGS sequence"/>
</dbReference>
<organism evidence="1 2">
    <name type="scientific">Herbaspirillum lusitanum</name>
    <dbReference type="NCBI Taxonomy" id="213312"/>
    <lineage>
        <taxon>Bacteria</taxon>
        <taxon>Pseudomonadati</taxon>
        <taxon>Pseudomonadota</taxon>
        <taxon>Betaproteobacteria</taxon>
        <taxon>Burkholderiales</taxon>
        <taxon>Oxalobacteraceae</taxon>
        <taxon>Herbaspirillum</taxon>
    </lineage>
</organism>